<evidence type="ECO:0000313" key="9">
    <source>
        <dbReference type="Proteomes" id="UP001597294"/>
    </source>
</evidence>
<evidence type="ECO:0000256" key="1">
    <source>
        <dbReference type="ARBA" id="ARBA00004167"/>
    </source>
</evidence>
<evidence type="ECO:0000259" key="7">
    <source>
        <dbReference type="PROSITE" id="PS50076"/>
    </source>
</evidence>
<feature type="domain" description="J" evidence="7">
    <location>
        <begin position="188"/>
        <end position="241"/>
    </location>
</feature>
<dbReference type="SUPFAM" id="SSF46565">
    <property type="entry name" value="Chaperone J-domain"/>
    <property type="match status" value="1"/>
</dbReference>
<proteinExistence type="inferred from homology"/>
<keyword evidence="9" id="KW-1185">Reference proteome</keyword>
<evidence type="ECO:0000256" key="2">
    <source>
        <dbReference type="ARBA" id="ARBA00022692"/>
    </source>
</evidence>
<keyword evidence="2 6" id="KW-0812">Transmembrane</keyword>
<comment type="similarity">
    <text evidence="5">Belongs to the TIM14 family.</text>
</comment>
<comment type="caution">
    <text evidence="8">The sequence shown here is derived from an EMBL/GenBank/DDBJ whole genome shotgun (WGS) entry which is preliminary data.</text>
</comment>
<reference evidence="9" key="1">
    <citation type="journal article" date="2019" name="Int. J. Syst. Evol. Microbiol.">
        <title>The Global Catalogue of Microorganisms (GCM) 10K type strain sequencing project: providing services to taxonomists for standard genome sequencing and annotation.</title>
        <authorList>
            <consortium name="The Broad Institute Genomics Platform"/>
            <consortium name="The Broad Institute Genome Sequencing Center for Infectious Disease"/>
            <person name="Wu L."/>
            <person name="Ma J."/>
        </authorList>
    </citation>
    <scope>NUCLEOTIDE SEQUENCE [LARGE SCALE GENOMIC DNA]</scope>
    <source>
        <strain evidence="9">CGMCC 4.7192</strain>
    </source>
</reference>
<dbReference type="CDD" id="cd06257">
    <property type="entry name" value="DnaJ"/>
    <property type="match status" value="1"/>
</dbReference>
<dbReference type="PANTHER" id="PTHR12763:SF28">
    <property type="entry name" value="GEO10507P1-RELATED"/>
    <property type="match status" value="1"/>
</dbReference>
<sequence>MPYFILGLGLFFGLIFLAHWYSKAKPAVVAKTVKFILLGVGLFVALFLIFTGRIFLVLAALPLLIPFLLRSRALMQRFKAASGGTAGKSSHVATGYLRMTLDHDSGEMDGEVLMGAHEGCKLSELSLVEIEQLYRVYLIEDNKSADLLSAYAERRFGSEWQYEKGTDQKAQDKEEGNNFSNSVMDRKNALEILGLDEGVTENEIREAHKNLMQKLHPDHGGNNYLATQVNRAKDVLLKGAG</sequence>
<keyword evidence="4 6" id="KW-0472">Membrane</keyword>
<accession>A0ABW5BMX8</accession>
<evidence type="ECO:0000256" key="4">
    <source>
        <dbReference type="ARBA" id="ARBA00023136"/>
    </source>
</evidence>
<keyword evidence="3 6" id="KW-1133">Transmembrane helix</keyword>
<evidence type="ECO:0000256" key="3">
    <source>
        <dbReference type="ARBA" id="ARBA00022989"/>
    </source>
</evidence>
<evidence type="ECO:0000256" key="6">
    <source>
        <dbReference type="SAM" id="Phobius"/>
    </source>
</evidence>
<dbReference type="EMBL" id="JBHUII010000004">
    <property type="protein sequence ID" value="MFD2206223.1"/>
    <property type="molecule type" value="Genomic_DNA"/>
</dbReference>
<dbReference type="RefSeq" id="WP_380251587.1">
    <property type="nucleotide sequence ID" value="NZ_JBHUII010000004.1"/>
</dbReference>
<evidence type="ECO:0000313" key="8">
    <source>
        <dbReference type="EMBL" id="MFD2206223.1"/>
    </source>
</evidence>
<dbReference type="PROSITE" id="PS50076">
    <property type="entry name" value="DNAJ_2"/>
    <property type="match status" value="1"/>
</dbReference>
<dbReference type="PANTHER" id="PTHR12763">
    <property type="match status" value="1"/>
</dbReference>
<gene>
    <name evidence="8" type="ORF">ACFSKO_11385</name>
</gene>
<dbReference type="InterPro" id="IPR001623">
    <property type="entry name" value="DnaJ_domain"/>
</dbReference>
<name>A0ABW5BMX8_9PROT</name>
<protein>
    <recommendedName>
        <fullName evidence="7">J domain-containing protein</fullName>
    </recommendedName>
</protein>
<dbReference type="InterPro" id="IPR036869">
    <property type="entry name" value="J_dom_sf"/>
</dbReference>
<organism evidence="8 9">
    <name type="scientific">Kiloniella antarctica</name>
    <dbReference type="NCBI Taxonomy" id="1550907"/>
    <lineage>
        <taxon>Bacteria</taxon>
        <taxon>Pseudomonadati</taxon>
        <taxon>Pseudomonadota</taxon>
        <taxon>Alphaproteobacteria</taxon>
        <taxon>Rhodospirillales</taxon>
        <taxon>Kiloniellaceae</taxon>
        <taxon>Kiloniella</taxon>
    </lineage>
</organism>
<dbReference type="Proteomes" id="UP001597294">
    <property type="component" value="Unassembled WGS sequence"/>
</dbReference>
<dbReference type="Gene3D" id="1.10.287.110">
    <property type="entry name" value="DnaJ domain"/>
    <property type="match status" value="1"/>
</dbReference>
<feature type="transmembrane region" description="Helical" evidence="6">
    <location>
        <begin position="40"/>
        <end position="69"/>
    </location>
</feature>
<evidence type="ECO:0000256" key="5">
    <source>
        <dbReference type="ARBA" id="ARBA00038105"/>
    </source>
</evidence>
<comment type="subcellular location">
    <subcellularLocation>
        <location evidence="1">Membrane</location>
        <topology evidence="1">Single-pass membrane protein</topology>
    </subcellularLocation>
</comment>
<dbReference type="SMART" id="SM00271">
    <property type="entry name" value="DnaJ"/>
    <property type="match status" value="1"/>
</dbReference>